<evidence type="ECO:0000259" key="9">
    <source>
        <dbReference type="Pfam" id="PF01225"/>
    </source>
</evidence>
<dbReference type="Gene3D" id="3.90.190.20">
    <property type="entry name" value="Mur ligase, C-terminal domain"/>
    <property type="match status" value="1"/>
</dbReference>
<dbReference type="SUPFAM" id="SSF53244">
    <property type="entry name" value="MurD-like peptide ligases, peptide-binding domain"/>
    <property type="match status" value="1"/>
</dbReference>
<evidence type="ECO:0000313" key="12">
    <source>
        <dbReference type="EMBL" id="MFB9057258.1"/>
    </source>
</evidence>
<evidence type="ECO:0000256" key="5">
    <source>
        <dbReference type="ARBA" id="ARBA00022960"/>
    </source>
</evidence>
<proteinExistence type="predicted"/>
<accession>A0ABV5FCT8</accession>
<evidence type="ECO:0000313" key="13">
    <source>
        <dbReference type="Proteomes" id="UP001589585"/>
    </source>
</evidence>
<evidence type="ECO:0000256" key="3">
    <source>
        <dbReference type="ARBA" id="ARBA00022741"/>
    </source>
</evidence>
<keyword evidence="6" id="KW-0573">Peptidoglycan synthesis</keyword>
<keyword evidence="7" id="KW-0131">Cell cycle</keyword>
<dbReference type="InterPro" id="IPR000713">
    <property type="entry name" value="Mur_ligase_N"/>
</dbReference>
<comment type="caution">
    <text evidence="12">The sequence shown here is derived from an EMBL/GenBank/DDBJ whole genome shotgun (WGS) entry which is preliminary data.</text>
</comment>
<evidence type="ECO:0000256" key="1">
    <source>
        <dbReference type="ARBA" id="ARBA00022598"/>
    </source>
</evidence>
<dbReference type="EC" id="6.3.2.8" evidence="12"/>
<keyword evidence="8" id="KW-0961">Cell wall biogenesis/degradation</keyword>
<keyword evidence="1 12" id="KW-0436">Ligase</keyword>
<gene>
    <name evidence="12" type="primary">murC</name>
    <name evidence="12" type="ORF">ACFFU9_10955</name>
</gene>
<reference evidence="12 13" key="1">
    <citation type="submission" date="2024-09" db="EMBL/GenBank/DDBJ databases">
        <authorList>
            <person name="Sun Q."/>
            <person name="Mori K."/>
        </authorList>
    </citation>
    <scope>NUCLEOTIDE SEQUENCE [LARGE SCALE GENOMIC DNA]</scope>
    <source>
        <strain evidence="12 13">CECT 8622</strain>
    </source>
</reference>
<dbReference type="InterPro" id="IPR050061">
    <property type="entry name" value="MurCDEF_pg_biosynth"/>
</dbReference>
<keyword evidence="2" id="KW-0132">Cell division</keyword>
<dbReference type="PANTHER" id="PTHR43445:SF5">
    <property type="entry name" value="UDP-N-ACETYLMURAMATE--L-ALANYL-GAMMA-D-GLUTAMYL-MESO-2,6-DIAMINOHEPTANDIOATE LIGASE"/>
    <property type="match status" value="1"/>
</dbReference>
<dbReference type="Pfam" id="PF02875">
    <property type="entry name" value="Mur_ligase_C"/>
    <property type="match status" value="1"/>
</dbReference>
<keyword evidence="3" id="KW-0547">Nucleotide-binding</keyword>
<name>A0ABV5FCT8_9FLAO</name>
<dbReference type="SUPFAM" id="SSF53623">
    <property type="entry name" value="MurD-like peptide ligases, catalytic domain"/>
    <property type="match status" value="1"/>
</dbReference>
<evidence type="ECO:0000256" key="6">
    <source>
        <dbReference type="ARBA" id="ARBA00022984"/>
    </source>
</evidence>
<dbReference type="Pfam" id="PF01225">
    <property type="entry name" value="Mur_ligase"/>
    <property type="match status" value="1"/>
</dbReference>
<keyword evidence="4" id="KW-0067">ATP-binding</keyword>
<dbReference type="InterPro" id="IPR004101">
    <property type="entry name" value="Mur_ligase_C"/>
</dbReference>
<dbReference type="Proteomes" id="UP001589585">
    <property type="component" value="Unassembled WGS sequence"/>
</dbReference>
<protein>
    <submittedName>
        <fullName evidence="12">UDP-N-acetylmuramate--L-alanine ligase</fullName>
        <ecNumber evidence="12">6.3.2.8</ecNumber>
    </submittedName>
</protein>
<dbReference type="Gene3D" id="3.40.1190.10">
    <property type="entry name" value="Mur-like, catalytic domain"/>
    <property type="match status" value="1"/>
</dbReference>
<sequence length="451" mass="50987">MNVHFIAIGGAAMHNLALALHHKGYQVTGSDDDIFEPSRSRLKAKNLLPEEFGWFPDKIHAHIDAIVLGMHAKADNPELLKAQALGLKIYSYPEFLYEQSKYKTRVVIGGSHGKTTITSMILHVMHYYDKDVDYMVGAQLDGFDVMVKLTETNDFIVLEGDEYLSSPIDRRPKFHLYKPNIALLSGIAWDHINVFPTYENYVEQFSLFVDSIVSGGNINYNEEDPEVTRVVEASNNTIRKIAYRTPEYTVENGQTLLETPEGPLPIEIFGKHNLNNLAGAKWICQHMGIDEDDFYEAIATFKGASKRLEKIAESNTSVAYKDFAHSPSKVEATTNALKEQYPKRSLVACLELHTYSSLNAEFLKEYKRTLDAADVAVVFYSPHAVEIKKLKKVSQEQIANAFKRDDLIIYTNPDDFKDFIFSQNFDNKTLLLMSSGNYGGLNFDALREAIE</sequence>
<evidence type="ECO:0000256" key="8">
    <source>
        <dbReference type="ARBA" id="ARBA00023316"/>
    </source>
</evidence>
<dbReference type="InterPro" id="IPR013221">
    <property type="entry name" value="Mur_ligase_cen"/>
</dbReference>
<evidence type="ECO:0000259" key="10">
    <source>
        <dbReference type="Pfam" id="PF02875"/>
    </source>
</evidence>
<keyword evidence="13" id="KW-1185">Reference proteome</keyword>
<organism evidence="12 13">
    <name type="scientific">Mariniflexile ostreae</name>
    <dbReference type="NCBI Taxonomy" id="1520892"/>
    <lineage>
        <taxon>Bacteria</taxon>
        <taxon>Pseudomonadati</taxon>
        <taxon>Bacteroidota</taxon>
        <taxon>Flavobacteriia</taxon>
        <taxon>Flavobacteriales</taxon>
        <taxon>Flavobacteriaceae</taxon>
        <taxon>Mariniflexile</taxon>
    </lineage>
</organism>
<evidence type="ECO:0000256" key="4">
    <source>
        <dbReference type="ARBA" id="ARBA00022840"/>
    </source>
</evidence>
<dbReference type="Gene3D" id="3.40.50.720">
    <property type="entry name" value="NAD(P)-binding Rossmann-like Domain"/>
    <property type="match status" value="1"/>
</dbReference>
<dbReference type="InterPro" id="IPR036565">
    <property type="entry name" value="Mur-like_cat_sf"/>
</dbReference>
<feature type="domain" description="Mur ligase C-terminal" evidence="10">
    <location>
        <begin position="307"/>
        <end position="435"/>
    </location>
</feature>
<dbReference type="EMBL" id="JBHMFC010000066">
    <property type="protein sequence ID" value="MFB9057258.1"/>
    <property type="molecule type" value="Genomic_DNA"/>
</dbReference>
<evidence type="ECO:0000259" key="11">
    <source>
        <dbReference type="Pfam" id="PF08245"/>
    </source>
</evidence>
<dbReference type="InterPro" id="IPR036615">
    <property type="entry name" value="Mur_ligase_C_dom_sf"/>
</dbReference>
<dbReference type="GO" id="GO:0008763">
    <property type="term" value="F:UDP-N-acetylmuramate-L-alanine ligase activity"/>
    <property type="evidence" value="ECO:0007669"/>
    <property type="project" value="UniProtKB-EC"/>
</dbReference>
<feature type="domain" description="Mur ligase central" evidence="11">
    <location>
        <begin position="108"/>
        <end position="280"/>
    </location>
</feature>
<keyword evidence="5" id="KW-0133">Cell shape</keyword>
<dbReference type="Pfam" id="PF08245">
    <property type="entry name" value="Mur_ligase_M"/>
    <property type="match status" value="1"/>
</dbReference>
<evidence type="ECO:0000256" key="7">
    <source>
        <dbReference type="ARBA" id="ARBA00023306"/>
    </source>
</evidence>
<dbReference type="RefSeq" id="WP_379861482.1">
    <property type="nucleotide sequence ID" value="NZ_JBHMFC010000066.1"/>
</dbReference>
<dbReference type="PANTHER" id="PTHR43445">
    <property type="entry name" value="UDP-N-ACETYLMURAMATE--L-ALANINE LIGASE-RELATED"/>
    <property type="match status" value="1"/>
</dbReference>
<evidence type="ECO:0000256" key="2">
    <source>
        <dbReference type="ARBA" id="ARBA00022618"/>
    </source>
</evidence>
<dbReference type="SUPFAM" id="SSF51984">
    <property type="entry name" value="MurCD N-terminal domain"/>
    <property type="match status" value="1"/>
</dbReference>
<feature type="domain" description="Mur ligase N-terminal catalytic" evidence="9">
    <location>
        <begin position="3"/>
        <end position="101"/>
    </location>
</feature>